<accession>A0ACB9ZB54</accession>
<name>A0ACB9ZB54_9PEZI</name>
<protein>
    <submittedName>
        <fullName evidence="1">Uncharacterized protein</fullName>
    </submittedName>
</protein>
<evidence type="ECO:0000313" key="1">
    <source>
        <dbReference type="EMBL" id="KAI4868258.1"/>
    </source>
</evidence>
<dbReference type="EMBL" id="MU393439">
    <property type="protein sequence ID" value="KAI4868258.1"/>
    <property type="molecule type" value="Genomic_DNA"/>
</dbReference>
<organism evidence="1 2">
    <name type="scientific">Hypoxylon rubiginosum</name>
    <dbReference type="NCBI Taxonomy" id="110542"/>
    <lineage>
        <taxon>Eukaryota</taxon>
        <taxon>Fungi</taxon>
        <taxon>Dikarya</taxon>
        <taxon>Ascomycota</taxon>
        <taxon>Pezizomycotina</taxon>
        <taxon>Sordariomycetes</taxon>
        <taxon>Xylariomycetidae</taxon>
        <taxon>Xylariales</taxon>
        <taxon>Hypoxylaceae</taxon>
        <taxon>Hypoxylon</taxon>
    </lineage>
</organism>
<proteinExistence type="predicted"/>
<evidence type="ECO:0000313" key="2">
    <source>
        <dbReference type="Proteomes" id="UP001497700"/>
    </source>
</evidence>
<comment type="caution">
    <text evidence="1">The sequence shown here is derived from an EMBL/GenBank/DDBJ whole genome shotgun (WGS) entry which is preliminary data.</text>
</comment>
<sequence>MAPEKTPLRNDSNWTFMYVVLGLIPVAFVAVTVYSTCRTMERGNDIEMAVQTQPSQRPRFPWREAVTAPGRPQHSNPYEVQAASSREKQADRHTGDNENTTGIAVSGLYEYGKADDKPSNSRRYSQDFEAVPL</sequence>
<reference evidence="1 2" key="1">
    <citation type="journal article" date="2022" name="New Phytol.">
        <title>Ecological generalism drives hyperdiversity of secondary metabolite gene clusters in xylarialean endophytes.</title>
        <authorList>
            <person name="Franco M.E.E."/>
            <person name="Wisecaver J.H."/>
            <person name="Arnold A.E."/>
            <person name="Ju Y.M."/>
            <person name="Slot J.C."/>
            <person name="Ahrendt S."/>
            <person name="Moore L.P."/>
            <person name="Eastman K.E."/>
            <person name="Scott K."/>
            <person name="Konkel Z."/>
            <person name="Mondo S.J."/>
            <person name="Kuo A."/>
            <person name="Hayes R.D."/>
            <person name="Haridas S."/>
            <person name="Andreopoulos B."/>
            <person name="Riley R."/>
            <person name="LaButti K."/>
            <person name="Pangilinan J."/>
            <person name="Lipzen A."/>
            <person name="Amirebrahimi M."/>
            <person name="Yan J."/>
            <person name="Adam C."/>
            <person name="Keymanesh K."/>
            <person name="Ng V."/>
            <person name="Louie K."/>
            <person name="Northen T."/>
            <person name="Drula E."/>
            <person name="Henrissat B."/>
            <person name="Hsieh H.M."/>
            <person name="Youens-Clark K."/>
            <person name="Lutzoni F."/>
            <person name="Miadlikowska J."/>
            <person name="Eastwood D.C."/>
            <person name="Hamelin R.C."/>
            <person name="Grigoriev I.V."/>
            <person name="U'Ren J.M."/>
        </authorList>
    </citation>
    <scope>NUCLEOTIDE SEQUENCE [LARGE SCALE GENOMIC DNA]</scope>
    <source>
        <strain evidence="1 2">CBS 119005</strain>
    </source>
</reference>
<gene>
    <name evidence="1" type="ORF">F4820DRAFT_445166</name>
</gene>
<dbReference type="Proteomes" id="UP001497700">
    <property type="component" value="Unassembled WGS sequence"/>
</dbReference>
<keyword evidence="2" id="KW-1185">Reference proteome</keyword>